<proteinExistence type="predicted"/>
<protein>
    <submittedName>
        <fullName evidence="5">AraC-like DNA-binding protein</fullName>
    </submittedName>
</protein>
<keyword evidence="1" id="KW-0805">Transcription regulation</keyword>
<dbReference type="EMBL" id="JACHHT010000001">
    <property type="protein sequence ID" value="MBB6520572.1"/>
    <property type="molecule type" value="Genomic_DNA"/>
</dbReference>
<dbReference type="RefSeq" id="WP_166850852.1">
    <property type="nucleotide sequence ID" value="NZ_JAAONY010000001.1"/>
</dbReference>
<dbReference type="GO" id="GO:0043565">
    <property type="term" value="F:sequence-specific DNA binding"/>
    <property type="evidence" value="ECO:0007669"/>
    <property type="project" value="InterPro"/>
</dbReference>
<reference evidence="5 6" key="1">
    <citation type="submission" date="2020-08" db="EMBL/GenBank/DDBJ databases">
        <title>Genomic Encyclopedia of Type Strains, Phase IV (KMG-IV): sequencing the most valuable type-strain genomes for metagenomic binning, comparative biology and taxonomic classification.</title>
        <authorList>
            <person name="Goeker M."/>
        </authorList>
    </citation>
    <scope>NUCLEOTIDE SEQUENCE [LARGE SCALE GENOMIC DNA]</scope>
    <source>
        <strain evidence="5 6">DSM 22368</strain>
    </source>
</reference>
<feature type="domain" description="HTH araC/xylS-type" evidence="4">
    <location>
        <begin position="31"/>
        <end position="129"/>
    </location>
</feature>
<evidence type="ECO:0000259" key="4">
    <source>
        <dbReference type="PROSITE" id="PS01124"/>
    </source>
</evidence>
<dbReference type="PANTHER" id="PTHR46796">
    <property type="entry name" value="HTH-TYPE TRANSCRIPTIONAL ACTIVATOR RHAS-RELATED"/>
    <property type="match status" value="1"/>
</dbReference>
<dbReference type="SUPFAM" id="SSF46689">
    <property type="entry name" value="Homeodomain-like"/>
    <property type="match status" value="2"/>
</dbReference>
<dbReference type="Proteomes" id="UP000528457">
    <property type="component" value="Unassembled WGS sequence"/>
</dbReference>
<evidence type="ECO:0000313" key="6">
    <source>
        <dbReference type="Proteomes" id="UP000528457"/>
    </source>
</evidence>
<dbReference type="Gene3D" id="1.10.10.60">
    <property type="entry name" value="Homeodomain-like"/>
    <property type="match status" value="1"/>
</dbReference>
<dbReference type="PROSITE" id="PS01124">
    <property type="entry name" value="HTH_ARAC_FAMILY_2"/>
    <property type="match status" value="1"/>
</dbReference>
<dbReference type="AlphaFoldDB" id="A0A7X0JQR7"/>
<evidence type="ECO:0000256" key="2">
    <source>
        <dbReference type="ARBA" id="ARBA00023125"/>
    </source>
</evidence>
<evidence type="ECO:0000256" key="3">
    <source>
        <dbReference type="ARBA" id="ARBA00023163"/>
    </source>
</evidence>
<keyword evidence="2 5" id="KW-0238">DNA-binding</keyword>
<comment type="caution">
    <text evidence="5">The sequence shown here is derived from an EMBL/GenBank/DDBJ whole genome shotgun (WGS) entry which is preliminary data.</text>
</comment>
<keyword evidence="6" id="KW-1185">Reference proteome</keyword>
<dbReference type="GO" id="GO:0003700">
    <property type="term" value="F:DNA-binding transcription factor activity"/>
    <property type="evidence" value="ECO:0007669"/>
    <property type="project" value="InterPro"/>
</dbReference>
<dbReference type="PANTHER" id="PTHR46796:SF7">
    <property type="entry name" value="ARAC FAMILY TRANSCRIPTIONAL REGULATOR"/>
    <property type="match status" value="1"/>
</dbReference>
<dbReference type="InParanoid" id="A0A7X0JQR7"/>
<evidence type="ECO:0000313" key="5">
    <source>
        <dbReference type="EMBL" id="MBB6520572.1"/>
    </source>
</evidence>
<dbReference type="InterPro" id="IPR009057">
    <property type="entry name" value="Homeodomain-like_sf"/>
</dbReference>
<keyword evidence="3" id="KW-0804">Transcription</keyword>
<organism evidence="5 6">
    <name type="scientific">Pseudoteredinibacter isoporae</name>
    <dbReference type="NCBI Taxonomy" id="570281"/>
    <lineage>
        <taxon>Bacteria</taxon>
        <taxon>Pseudomonadati</taxon>
        <taxon>Pseudomonadota</taxon>
        <taxon>Gammaproteobacteria</taxon>
        <taxon>Cellvibrionales</taxon>
        <taxon>Cellvibrionaceae</taxon>
        <taxon>Pseudoteredinibacter</taxon>
    </lineage>
</organism>
<dbReference type="InterPro" id="IPR050204">
    <property type="entry name" value="AraC_XylS_family_regulators"/>
</dbReference>
<dbReference type="InterPro" id="IPR018060">
    <property type="entry name" value="HTH_AraC"/>
</dbReference>
<sequence length="304" mass="34561">MNTLALTPPARLGAENYLLDSLKPQWQSRMATATRLIRQRFNEAIDWNWLAQQCAVSPSHFHYVFKNAFNEGPGQFQRRMRLQYALSQLQLSDKSVTDVALESGFSSSQALAKALRRVLGLSASDVRQLCSQRDAQVWKSLLPKLGQPHPDHPESLDNTLLDRIEIRLEQRGERYLYLYEANARSVGQIYCACSKYLPLNCDTVFVYSPWEACANPAMASYYWGYEAKVELANYQVPARTYLCATVVIDSEASYLMVWEAIYRRLSDEGLQIDYEAFLCDEIAVQNRDDGGMLISICLPVVPSC</sequence>
<name>A0A7X0JQR7_9GAMM</name>
<dbReference type="Pfam" id="PF12833">
    <property type="entry name" value="HTH_18"/>
    <property type="match status" value="1"/>
</dbReference>
<dbReference type="SMART" id="SM00342">
    <property type="entry name" value="HTH_ARAC"/>
    <property type="match status" value="1"/>
</dbReference>
<gene>
    <name evidence="5" type="ORF">HNR48_000850</name>
</gene>
<evidence type="ECO:0000256" key="1">
    <source>
        <dbReference type="ARBA" id="ARBA00023015"/>
    </source>
</evidence>
<accession>A0A7X0JQR7</accession>